<accession>A0A3N4L1G4</accession>
<sequence>MHFLLLPAILLIPTALAQPAIPYPLPWQEVPAPPPQQQQPVEPPSAYDVLLPIVNEALQKPKGWATNDPAAEGEIDVSAEDLEFLTPKSNVKFSQDDNIKQWFSPLGGNFKKFMDSMKTRNEEARAEQEAAEAEEEEEAQNHLERRAIPSMFNKGKKTQPEPEPTPEPEREPTPEQQQAEEELDNLELNEVKITNEEFDQLFKDYASRYERAQTFQGLQGHLDTILLPGNVAYNPEDKPWKQRPGRGRRQQLARRNGGGGGGSSGTTPSYLWTPESEKIGVRPVSSINPEIFNRIAAEYRFGQDPTSINHEENIGKGAAFAGKTQSQQQQQQGGKGATAGGKGK</sequence>
<dbReference type="AlphaFoldDB" id="A0A3N4L1G4"/>
<organism evidence="3 4">
    <name type="scientific">Morchella conica CCBAS932</name>
    <dbReference type="NCBI Taxonomy" id="1392247"/>
    <lineage>
        <taxon>Eukaryota</taxon>
        <taxon>Fungi</taxon>
        <taxon>Dikarya</taxon>
        <taxon>Ascomycota</taxon>
        <taxon>Pezizomycotina</taxon>
        <taxon>Pezizomycetes</taxon>
        <taxon>Pezizales</taxon>
        <taxon>Morchellaceae</taxon>
        <taxon>Morchella</taxon>
    </lineage>
</organism>
<feature type="compositionally biased region" description="Acidic residues" evidence="1">
    <location>
        <begin position="129"/>
        <end position="138"/>
    </location>
</feature>
<feature type="compositionally biased region" description="Basic residues" evidence="1">
    <location>
        <begin position="241"/>
        <end position="252"/>
    </location>
</feature>
<protein>
    <submittedName>
        <fullName evidence="3">Uncharacterized protein</fullName>
    </submittedName>
</protein>
<evidence type="ECO:0000313" key="4">
    <source>
        <dbReference type="Proteomes" id="UP000277580"/>
    </source>
</evidence>
<evidence type="ECO:0000256" key="1">
    <source>
        <dbReference type="SAM" id="MobiDB-lite"/>
    </source>
</evidence>
<dbReference type="Proteomes" id="UP000277580">
    <property type="component" value="Unassembled WGS sequence"/>
</dbReference>
<gene>
    <name evidence="3" type="ORF">P167DRAFT_570422</name>
</gene>
<feature type="compositionally biased region" description="Basic and acidic residues" evidence="1">
    <location>
        <begin position="118"/>
        <end position="128"/>
    </location>
</feature>
<keyword evidence="2" id="KW-0732">Signal</keyword>
<feature type="compositionally biased region" description="Gly residues" evidence="1">
    <location>
        <begin position="333"/>
        <end position="344"/>
    </location>
</feature>
<feature type="region of interest" description="Disordered" evidence="1">
    <location>
        <begin position="303"/>
        <end position="344"/>
    </location>
</feature>
<dbReference type="OrthoDB" id="5411175at2759"/>
<reference evidence="3 4" key="1">
    <citation type="journal article" date="2018" name="Nat. Ecol. Evol.">
        <title>Pezizomycetes genomes reveal the molecular basis of ectomycorrhizal truffle lifestyle.</title>
        <authorList>
            <person name="Murat C."/>
            <person name="Payen T."/>
            <person name="Noel B."/>
            <person name="Kuo A."/>
            <person name="Morin E."/>
            <person name="Chen J."/>
            <person name="Kohler A."/>
            <person name="Krizsan K."/>
            <person name="Balestrini R."/>
            <person name="Da Silva C."/>
            <person name="Montanini B."/>
            <person name="Hainaut M."/>
            <person name="Levati E."/>
            <person name="Barry K.W."/>
            <person name="Belfiori B."/>
            <person name="Cichocki N."/>
            <person name="Clum A."/>
            <person name="Dockter R.B."/>
            <person name="Fauchery L."/>
            <person name="Guy J."/>
            <person name="Iotti M."/>
            <person name="Le Tacon F."/>
            <person name="Lindquist E.A."/>
            <person name="Lipzen A."/>
            <person name="Malagnac F."/>
            <person name="Mello A."/>
            <person name="Molinier V."/>
            <person name="Miyauchi S."/>
            <person name="Poulain J."/>
            <person name="Riccioni C."/>
            <person name="Rubini A."/>
            <person name="Sitrit Y."/>
            <person name="Splivallo R."/>
            <person name="Traeger S."/>
            <person name="Wang M."/>
            <person name="Zifcakova L."/>
            <person name="Wipf D."/>
            <person name="Zambonelli A."/>
            <person name="Paolocci F."/>
            <person name="Nowrousian M."/>
            <person name="Ottonello S."/>
            <person name="Baldrian P."/>
            <person name="Spatafora J.W."/>
            <person name="Henrissat B."/>
            <person name="Nagy L.G."/>
            <person name="Aury J.M."/>
            <person name="Wincker P."/>
            <person name="Grigoriev I.V."/>
            <person name="Bonfante P."/>
            <person name="Martin F.M."/>
        </authorList>
    </citation>
    <scope>NUCLEOTIDE SEQUENCE [LARGE SCALE GENOMIC DNA]</scope>
    <source>
        <strain evidence="3 4">CCBAS932</strain>
    </source>
</reference>
<proteinExistence type="predicted"/>
<feature type="compositionally biased region" description="Low complexity" evidence="1">
    <location>
        <begin position="321"/>
        <end position="332"/>
    </location>
</feature>
<feature type="compositionally biased region" description="Acidic residues" evidence="1">
    <location>
        <begin position="178"/>
        <end position="187"/>
    </location>
</feature>
<evidence type="ECO:0000313" key="3">
    <source>
        <dbReference type="EMBL" id="RPB16657.1"/>
    </source>
</evidence>
<dbReference type="EMBL" id="ML119108">
    <property type="protein sequence ID" value="RPB16657.1"/>
    <property type="molecule type" value="Genomic_DNA"/>
</dbReference>
<feature type="chain" id="PRO_5018140313" evidence="2">
    <location>
        <begin position="18"/>
        <end position="344"/>
    </location>
</feature>
<feature type="signal peptide" evidence="2">
    <location>
        <begin position="1"/>
        <end position="17"/>
    </location>
</feature>
<name>A0A3N4L1G4_9PEZI</name>
<keyword evidence="4" id="KW-1185">Reference proteome</keyword>
<evidence type="ECO:0000256" key="2">
    <source>
        <dbReference type="SAM" id="SignalP"/>
    </source>
</evidence>
<dbReference type="InParanoid" id="A0A3N4L1G4"/>
<feature type="region of interest" description="Disordered" evidence="1">
    <location>
        <begin position="233"/>
        <end position="279"/>
    </location>
</feature>
<feature type="region of interest" description="Disordered" evidence="1">
    <location>
        <begin position="118"/>
        <end position="191"/>
    </location>
</feature>